<organism evidence="1 2">
    <name type="scientific">Aphanomyces euteiches</name>
    <dbReference type="NCBI Taxonomy" id="100861"/>
    <lineage>
        <taxon>Eukaryota</taxon>
        <taxon>Sar</taxon>
        <taxon>Stramenopiles</taxon>
        <taxon>Oomycota</taxon>
        <taxon>Saprolegniomycetes</taxon>
        <taxon>Saprolegniales</taxon>
        <taxon>Verrucalvaceae</taxon>
        <taxon>Aphanomyces</taxon>
    </lineage>
</organism>
<dbReference type="AlphaFoldDB" id="A0A6G0WLP7"/>
<dbReference type="Gene3D" id="3.80.10.10">
    <property type="entry name" value="Ribonuclease Inhibitor"/>
    <property type="match status" value="1"/>
</dbReference>
<keyword evidence="2" id="KW-1185">Reference proteome</keyword>
<dbReference type="InterPro" id="IPR032675">
    <property type="entry name" value="LRR_dom_sf"/>
</dbReference>
<dbReference type="VEuPathDB" id="FungiDB:AeMF1_021176"/>
<sequence>MTCPSYCVTHAHPMLDLSCQCIYTHVNCAQLGVDDPSPLLSADKLGTSLFYLEISRCALRDGLATETLAPFEQLNQIMLLFSNMETWHGPLPSTVNTVDIRYSELTSIPNALAQDTPDSLATIQIEACSLGHVPDSVFEHWAKIDRLQLINVSLTSVPSGLFSLGIVQYVSLRMNQLSEISWRLLAQQDVTIDLSGNPIPATAQVDDPSLIESRQVIVDGTPLCTSSKAPNCHAFCAPNCSVDSIGDRLCDLGCLTASCQYDRGDCELFGIQPALQSIPIP</sequence>
<dbReference type="EMBL" id="VJMJ01000180">
    <property type="protein sequence ID" value="KAF0728245.1"/>
    <property type="molecule type" value="Genomic_DNA"/>
</dbReference>
<accession>A0A6G0WLP7</accession>
<name>A0A6G0WLP7_9STRA</name>
<dbReference type="Proteomes" id="UP000481153">
    <property type="component" value="Unassembled WGS sequence"/>
</dbReference>
<reference evidence="1 2" key="1">
    <citation type="submission" date="2019-07" db="EMBL/GenBank/DDBJ databases">
        <title>Genomics analysis of Aphanomyces spp. identifies a new class of oomycete effector associated with host adaptation.</title>
        <authorList>
            <person name="Gaulin E."/>
        </authorList>
    </citation>
    <scope>NUCLEOTIDE SEQUENCE [LARGE SCALE GENOMIC DNA]</scope>
    <source>
        <strain evidence="1 2">ATCC 201684</strain>
    </source>
</reference>
<evidence type="ECO:0000313" key="1">
    <source>
        <dbReference type="EMBL" id="KAF0728245.1"/>
    </source>
</evidence>
<evidence type="ECO:0008006" key="3">
    <source>
        <dbReference type="Google" id="ProtNLM"/>
    </source>
</evidence>
<gene>
    <name evidence="1" type="ORF">Ae201684_013896</name>
</gene>
<dbReference type="SUPFAM" id="SSF52058">
    <property type="entry name" value="L domain-like"/>
    <property type="match status" value="1"/>
</dbReference>
<proteinExistence type="predicted"/>
<protein>
    <recommendedName>
        <fullName evidence="3">LNR domain-containing protein</fullName>
    </recommendedName>
</protein>
<dbReference type="Gene3D" id="3.30.300.320">
    <property type="match status" value="1"/>
</dbReference>
<comment type="caution">
    <text evidence="1">The sequence shown here is derived from an EMBL/GenBank/DDBJ whole genome shotgun (WGS) entry which is preliminary data.</text>
</comment>
<evidence type="ECO:0000313" key="2">
    <source>
        <dbReference type="Proteomes" id="UP000481153"/>
    </source>
</evidence>